<dbReference type="AlphaFoldDB" id="A0A2N3PTA5"/>
<keyword evidence="2" id="KW-1185">Reference proteome</keyword>
<evidence type="ECO:0000313" key="2">
    <source>
        <dbReference type="Proteomes" id="UP000233293"/>
    </source>
</evidence>
<protein>
    <submittedName>
        <fullName evidence="1">Uncharacterized protein</fullName>
    </submittedName>
</protein>
<dbReference type="Proteomes" id="UP000233293">
    <property type="component" value="Unassembled WGS sequence"/>
</dbReference>
<organism evidence="1 2">
    <name type="scientific">Telmatospirillum siberiense</name>
    <dbReference type="NCBI Taxonomy" id="382514"/>
    <lineage>
        <taxon>Bacteria</taxon>
        <taxon>Pseudomonadati</taxon>
        <taxon>Pseudomonadota</taxon>
        <taxon>Alphaproteobacteria</taxon>
        <taxon>Rhodospirillales</taxon>
        <taxon>Rhodospirillaceae</taxon>
        <taxon>Telmatospirillum</taxon>
    </lineage>
</organism>
<evidence type="ECO:0000313" key="1">
    <source>
        <dbReference type="EMBL" id="PKU23638.1"/>
    </source>
</evidence>
<dbReference type="RefSeq" id="WP_101251490.1">
    <property type="nucleotide sequence ID" value="NZ_PIUM01000018.1"/>
</dbReference>
<name>A0A2N3PTA5_9PROT</name>
<accession>A0A2N3PTA5</accession>
<sequence>MSLGDRVLSGLKTIVLIEERTRALDDALKGLRAKIDNSLADHEKRLTRLETIVEITRPDGGVLRIATSPDK</sequence>
<reference evidence="2" key="1">
    <citation type="submission" date="2017-12" db="EMBL/GenBank/DDBJ databases">
        <title>Draft genome sequence of Telmatospirillum siberiense 26-4b1T, an acidotolerant peatland alphaproteobacterium potentially involved in sulfur cycling.</title>
        <authorList>
            <person name="Hausmann B."/>
            <person name="Pjevac P."/>
            <person name="Schreck K."/>
            <person name="Herbold C.W."/>
            <person name="Daims H."/>
            <person name="Wagner M."/>
            <person name="Pester M."/>
            <person name="Loy A."/>
        </authorList>
    </citation>
    <scope>NUCLEOTIDE SEQUENCE [LARGE SCALE GENOMIC DNA]</scope>
    <source>
        <strain evidence="2">26-4b1</strain>
    </source>
</reference>
<proteinExistence type="predicted"/>
<dbReference type="OrthoDB" id="7574913at2"/>
<dbReference type="EMBL" id="PIUM01000018">
    <property type="protein sequence ID" value="PKU23638.1"/>
    <property type="molecule type" value="Genomic_DNA"/>
</dbReference>
<comment type="caution">
    <text evidence="1">The sequence shown here is derived from an EMBL/GenBank/DDBJ whole genome shotgun (WGS) entry which is preliminary data.</text>
</comment>
<gene>
    <name evidence="1" type="ORF">CWS72_15280</name>
</gene>